<dbReference type="InterPro" id="IPR046668">
    <property type="entry name" value="DUF6538"/>
</dbReference>
<reference evidence="2 3" key="1">
    <citation type="submission" date="2019-01" db="EMBL/GenBank/DDBJ databases">
        <title>Sphingomonas mucosissima sp. nov. and Sphingomonas desiccabilis sp. nov., from biological soil crusts in the Colorado Plateau, USA.</title>
        <authorList>
            <person name="Zhu D."/>
        </authorList>
    </citation>
    <scope>NUCLEOTIDE SEQUENCE [LARGE SCALE GENOMIC DNA]</scope>
    <source>
        <strain evidence="2 3">CP1D</strain>
    </source>
</reference>
<evidence type="ECO:0000259" key="1">
    <source>
        <dbReference type="Pfam" id="PF20172"/>
    </source>
</evidence>
<gene>
    <name evidence="2" type="ORF">EO081_07805</name>
</gene>
<name>A0A4Q2IYC4_9SPHN</name>
<evidence type="ECO:0000313" key="2">
    <source>
        <dbReference type="EMBL" id="RXZ35506.1"/>
    </source>
</evidence>
<dbReference type="AlphaFoldDB" id="A0A4Q2IYC4"/>
<dbReference type="OrthoDB" id="9784724at2"/>
<dbReference type="Proteomes" id="UP000292347">
    <property type="component" value="Unassembled WGS sequence"/>
</dbReference>
<dbReference type="EMBL" id="SDPT01000001">
    <property type="protein sequence ID" value="RXZ35506.1"/>
    <property type="molecule type" value="Genomic_DNA"/>
</dbReference>
<proteinExistence type="predicted"/>
<evidence type="ECO:0000313" key="3">
    <source>
        <dbReference type="Proteomes" id="UP000292347"/>
    </source>
</evidence>
<dbReference type="Pfam" id="PF20172">
    <property type="entry name" value="DUF6538"/>
    <property type="match status" value="1"/>
</dbReference>
<organism evidence="2 3">
    <name type="scientific">Sphingomonas desiccabilis</name>
    <dbReference type="NCBI Taxonomy" id="429134"/>
    <lineage>
        <taxon>Bacteria</taxon>
        <taxon>Pseudomonadati</taxon>
        <taxon>Pseudomonadota</taxon>
        <taxon>Alphaproteobacteria</taxon>
        <taxon>Sphingomonadales</taxon>
        <taxon>Sphingomonadaceae</taxon>
        <taxon>Sphingomonas</taxon>
    </lineage>
</organism>
<dbReference type="RefSeq" id="WP_129341274.1">
    <property type="nucleotide sequence ID" value="NZ_JACIDD010000001.1"/>
</dbReference>
<keyword evidence="3" id="KW-1185">Reference proteome</keyword>
<accession>A0A4Q2IYC4</accession>
<protein>
    <recommendedName>
        <fullName evidence="1">DUF6538 domain-containing protein</fullName>
    </recommendedName>
</protein>
<comment type="caution">
    <text evidence="2">The sequence shown here is derived from an EMBL/GenBank/DDBJ whole genome shotgun (WGS) entry which is preliminary data.</text>
</comment>
<feature type="domain" description="DUF6538" evidence="1">
    <location>
        <begin position="9"/>
        <end position="66"/>
    </location>
</feature>
<sequence>MASPFKDPRTGIFYFRRVIPVALRPLFDGVSSGYKRTLDTRDPDEARQRNHPHAVIFEQKLAAARRALTTKQLHSARAMLEAYLVDTSEQQLQGIAQKLALLELGAFTYAHGLTDHDPGGRYDFGTPSTPDDLRDHGDRKAMLEAIPDFRPLPWLETLQRVAALPSLDPIDWAIVMIAFDNGIVQPIEPTLYEAIGRAFLDRLCAACALKIDPARTRILPSPILIPGIEISATTPPPEISNERAPTITQVFEDGAVFQPREPKVVDEWRTAIGRFARLHDDPPVDTITASMVRAYRRTCAGLPARAGKEITALPLLDQVELAKARRLTTLSPATVNKALSAVA</sequence>